<organism evidence="3 4">
    <name type="scientific">Polytolypa hystricis (strain UAMH7299)</name>
    <dbReference type="NCBI Taxonomy" id="1447883"/>
    <lineage>
        <taxon>Eukaryota</taxon>
        <taxon>Fungi</taxon>
        <taxon>Dikarya</taxon>
        <taxon>Ascomycota</taxon>
        <taxon>Pezizomycotina</taxon>
        <taxon>Eurotiomycetes</taxon>
        <taxon>Eurotiomycetidae</taxon>
        <taxon>Onygenales</taxon>
        <taxon>Onygenales incertae sedis</taxon>
        <taxon>Polytolypa</taxon>
    </lineage>
</organism>
<sequence>MPYNTRRKSLSLPSLGIHLPSRSNRSPSVPKVPSATEIQPPPPKKAKRSHSGSQSPVAASSRAEISARKSVSSSLKGRRGADVLEHTPPPSPADSGHANKIDTEGISDDIVVAVIEQLEKTGNRPHLIKELATVLAATNESVANSANAAALLSSRLSLYLKRPWTALSPCPIAKELIPIHPRKVFFYLTTSPHQPLPDSSDDIITPTTEVKQITPSLSSGSVDQDDADELFARERDMSPEVDLSPPEFDDELDSNDLNGHAGTRGPHARGSNFGSQNNLSLHNHRLSHNHRSASPPLEGDEKEFTQTATSVRERTSSEELAARRRRDMEKSETGQKNDSDEAVSTGNTAEVQEQEQVNDQSQSNSQDGYMDYFTVPIHHDQDQDINTAAALFGTSPSPSAVSEMSSLSSATSVTSDGEMDDESNVPKGMLMGEAAPAGLVHTGMDAPTTLSSDIALRTARKRSISIVEAESGEAQLDWFGNNDDLKASAGVPPADSTMMDKAPTLLSLSFGSFMSLDATMESWNDLRSPETVELEELDEIFADI</sequence>
<dbReference type="OrthoDB" id="4150221at2759"/>
<evidence type="ECO:0000256" key="1">
    <source>
        <dbReference type="SAM" id="MobiDB-lite"/>
    </source>
</evidence>
<feature type="compositionally biased region" description="Basic residues" evidence="1">
    <location>
        <begin position="282"/>
        <end position="291"/>
    </location>
</feature>
<feature type="domain" description="GDS1 winged helix" evidence="2">
    <location>
        <begin position="101"/>
        <end position="195"/>
    </location>
</feature>
<dbReference type="EMBL" id="PDNA01000025">
    <property type="protein sequence ID" value="PGH23328.1"/>
    <property type="molecule type" value="Genomic_DNA"/>
</dbReference>
<feature type="region of interest" description="Disordered" evidence="1">
    <location>
        <begin position="236"/>
        <end position="369"/>
    </location>
</feature>
<accession>A0A2B7YR16</accession>
<comment type="caution">
    <text evidence="3">The sequence shown here is derived from an EMBL/GenBank/DDBJ whole genome shotgun (WGS) entry which is preliminary data.</text>
</comment>
<dbReference type="AlphaFoldDB" id="A0A2B7YR16"/>
<reference evidence="3 4" key="1">
    <citation type="submission" date="2017-10" db="EMBL/GenBank/DDBJ databases">
        <title>Comparative genomics in systemic dimorphic fungi from Ajellomycetaceae.</title>
        <authorList>
            <person name="Munoz J.F."/>
            <person name="Mcewen J.G."/>
            <person name="Clay O.K."/>
            <person name="Cuomo C.A."/>
        </authorList>
    </citation>
    <scope>NUCLEOTIDE SEQUENCE [LARGE SCALE GENOMIC DNA]</scope>
    <source>
        <strain evidence="3 4">UAMH7299</strain>
    </source>
</reference>
<protein>
    <recommendedName>
        <fullName evidence="2">GDS1 winged helix domain-containing protein</fullName>
    </recommendedName>
</protein>
<gene>
    <name evidence="3" type="ORF">AJ80_02580</name>
</gene>
<dbReference type="Proteomes" id="UP000224634">
    <property type="component" value="Unassembled WGS sequence"/>
</dbReference>
<evidence type="ECO:0000313" key="4">
    <source>
        <dbReference type="Proteomes" id="UP000224634"/>
    </source>
</evidence>
<evidence type="ECO:0000259" key="2">
    <source>
        <dbReference type="Pfam" id="PF25318"/>
    </source>
</evidence>
<evidence type="ECO:0000313" key="3">
    <source>
        <dbReference type="EMBL" id="PGH23328.1"/>
    </source>
</evidence>
<keyword evidence="4" id="KW-1185">Reference proteome</keyword>
<feature type="compositionally biased region" description="Low complexity" evidence="1">
    <location>
        <begin position="400"/>
        <end position="415"/>
    </location>
</feature>
<feature type="region of interest" description="Disordered" evidence="1">
    <location>
        <begin position="400"/>
        <end position="422"/>
    </location>
</feature>
<dbReference type="Pfam" id="PF25318">
    <property type="entry name" value="WHD_GDS1"/>
    <property type="match status" value="1"/>
</dbReference>
<feature type="compositionally biased region" description="Basic and acidic residues" evidence="1">
    <location>
        <begin position="311"/>
        <end position="339"/>
    </location>
</feature>
<dbReference type="STRING" id="1447883.A0A2B7YR16"/>
<feature type="region of interest" description="Disordered" evidence="1">
    <location>
        <begin position="1"/>
        <end position="101"/>
    </location>
</feature>
<feature type="compositionally biased region" description="Low complexity" evidence="1">
    <location>
        <begin position="350"/>
        <end position="367"/>
    </location>
</feature>
<dbReference type="InterPro" id="IPR057511">
    <property type="entry name" value="WH_GDS1"/>
</dbReference>
<proteinExistence type="predicted"/>
<name>A0A2B7YR16_POLH7</name>